<sequence length="178" mass="19547">MGHHKSRFRGHKQARSPYQHTCPRQHPSSPSSSLSSSSSSLSSSSPMPASSRPPPSPATHRTAHSRCAQSHVCAASSHHPWQHATRHPLSPARPPSRCPTIRRALRNVDHRARRAVIHPRKFVARARPLLHPRSYTPGAAPPASLDSKRQTSLIHRSPSTRSRLAARLAFSRDAQAIG</sequence>
<accession>A0A165PV54</accession>
<feature type="compositionally biased region" description="Basic residues" evidence="1">
    <location>
        <begin position="1"/>
        <end position="14"/>
    </location>
</feature>
<organism evidence="2 3">
    <name type="scientific">Daedalea quercina L-15889</name>
    <dbReference type="NCBI Taxonomy" id="1314783"/>
    <lineage>
        <taxon>Eukaryota</taxon>
        <taxon>Fungi</taxon>
        <taxon>Dikarya</taxon>
        <taxon>Basidiomycota</taxon>
        <taxon>Agaricomycotina</taxon>
        <taxon>Agaricomycetes</taxon>
        <taxon>Polyporales</taxon>
        <taxon>Fomitopsis</taxon>
    </lineage>
</organism>
<evidence type="ECO:0000313" key="2">
    <source>
        <dbReference type="EMBL" id="KZT68660.1"/>
    </source>
</evidence>
<dbReference type="AlphaFoldDB" id="A0A165PV54"/>
<name>A0A165PV54_9APHY</name>
<gene>
    <name evidence="2" type="ORF">DAEQUDRAFT_313977</name>
</gene>
<dbReference type="Proteomes" id="UP000076727">
    <property type="component" value="Unassembled WGS sequence"/>
</dbReference>
<proteinExistence type="predicted"/>
<dbReference type="EMBL" id="KV429064">
    <property type="protein sequence ID" value="KZT68660.1"/>
    <property type="molecule type" value="Genomic_DNA"/>
</dbReference>
<evidence type="ECO:0000256" key="1">
    <source>
        <dbReference type="SAM" id="MobiDB-lite"/>
    </source>
</evidence>
<keyword evidence="3" id="KW-1185">Reference proteome</keyword>
<feature type="region of interest" description="Disordered" evidence="1">
    <location>
        <begin position="1"/>
        <end position="98"/>
    </location>
</feature>
<evidence type="ECO:0000313" key="3">
    <source>
        <dbReference type="Proteomes" id="UP000076727"/>
    </source>
</evidence>
<protein>
    <submittedName>
        <fullName evidence="2">Uncharacterized protein</fullName>
    </submittedName>
</protein>
<feature type="region of interest" description="Disordered" evidence="1">
    <location>
        <begin position="133"/>
        <end position="159"/>
    </location>
</feature>
<feature type="compositionally biased region" description="Low complexity" evidence="1">
    <location>
        <begin position="27"/>
        <end position="50"/>
    </location>
</feature>
<reference evidence="2 3" key="1">
    <citation type="journal article" date="2016" name="Mol. Biol. Evol.">
        <title>Comparative Genomics of Early-Diverging Mushroom-Forming Fungi Provides Insights into the Origins of Lignocellulose Decay Capabilities.</title>
        <authorList>
            <person name="Nagy L.G."/>
            <person name="Riley R."/>
            <person name="Tritt A."/>
            <person name="Adam C."/>
            <person name="Daum C."/>
            <person name="Floudas D."/>
            <person name="Sun H."/>
            <person name="Yadav J.S."/>
            <person name="Pangilinan J."/>
            <person name="Larsson K.H."/>
            <person name="Matsuura K."/>
            <person name="Barry K."/>
            <person name="Labutti K."/>
            <person name="Kuo R."/>
            <person name="Ohm R.A."/>
            <person name="Bhattacharya S.S."/>
            <person name="Shirouzu T."/>
            <person name="Yoshinaga Y."/>
            <person name="Martin F.M."/>
            <person name="Grigoriev I.V."/>
            <person name="Hibbett D.S."/>
        </authorList>
    </citation>
    <scope>NUCLEOTIDE SEQUENCE [LARGE SCALE GENOMIC DNA]</scope>
    <source>
        <strain evidence="2 3">L-15889</strain>
    </source>
</reference>